<evidence type="ECO:0000256" key="2">
    <source>
        <dbReference type="ARBA" id="ARBA00022857"/>
    </source>
</evidence>
<keyword evidence="7" id="KW-1185">Reference proteome</keyword>
<dbReference type="Proteomes" id="UP001059597">
    <property type="component" value="Chromosome"/>
</dbReference>
<dbReference type="PANTHER" id="PTHR38011:SF7">
    <property type="entry name" value="2,5-DIAMINO-6-RIBOSYLAMINO-4(3H)-PYRIMIDINONE 5'-PHOSPHATE REDUCTASE"/>
    <property type="match status" value="1"/>
</dbReference>
<feature type="region of interest" description="Disordered" evidence="4">
    <location>
        <begin position="271"/>
        <end position="402"/>
    </location>
</feature>
<keyword evidence="2" id="KW-0521">NADP</keyword>
<dbReference type="EMBL" id="AP026073">
    <property type="protein sequence ID" value="BDM68971.1"/>
    <property type="molecule type" value="Genomic_DNA"/>
</dbReference>
<dbReference type="InterPro" id="IPR050765">
    <property type="entry name" value="Riboflavin_Biosynth_HTPR"/>
</dbReference>
<keyword evidence="3" id="KW-0560">Oxidoreductase</keyword>
<sequence>MTEVLGTAEAWQRLRRIRTEEQARAAGLVRDGDGRPRWAEPASAGAAELAERYLPLCLAGPRVAFGQLGQSLDGFVATRTGDADYVTGTADRRHLHRLRALADAVLVGAGTAVADDPRLTVRACPGDNPVRVVLDPRGRVPHGSGVFTDRAAPTLWLVGPEAALEPDVPGDGVEVLRLPDAAAFAPSRLLAALARRGLGRVLIEGGGVTVSRFVRAGALDRLYLTVAPVLIGDGVPGLRFPGTTVMREALRPPLRRSLLGEDTLFEMELRSAGAEGGTPPDAQDHDAGQARGEGEDAVDDGGGQALRGAQPGRAEGPGGDALAGAPAADVQRQRHRQQGEDHERHQLGGRRGDAGDPGGQDERGEVAREDHRGGERDTGPDTGGAEALARLGQEGAERTPDA</sequence>
<gene>
    <name evidence="6" type="ORF">HEK616_24580</name>
</gene>
<proteinExistence type="predicted"/>
<dbReference type="InterPro" id="IPR002734">
    <property type="entry name" value="RibDG_C"/>
</dbReference>
<name>A0ABM7ZRJ7_STRNI</name>
<feature type="compositionally biased region" description="Basic and acidic residues" evidence="4">
    <location>
        <begin position="282"/>
        <end position="294"/>
    </location>
</feature>
<comment type="pathway">
    <text evidence="1">Cofactor biosynthesis; riboflavin biosynthesis.</text>
</comment>
<dbReference type="Gene3D" id="3.40.430.10">
    <property type="entry name" value="Dihydrofolate Reductase, subunit A"/>
    <property type="match status" value="1"/>
</dbReference>
<evidence type="ECO:0000313" key="6">
    <source>
        <dbReference type="EMBL" id="BDM68971.1"/>
    </source>
</evidence>
<evidence type="ECO:0000256" key="4">
    <source>
        <dbReference type="SAM" id="MobiDB-lite"/>
    </source>
</evidence>
<evidence type="ECO:0000313" key="7">
    <source>
        <dbReference type="Proteomes" id="UP001059597"/>
    </source>
</evidence>
<reference evidence="6" key="1">
    <citation type="submission" date="2022-06" db="EMBL/GenBank/DDBJ databases">
        <title>Complete genome sequence of Streptomyces nigrescens HEK616.</title>
        <authorList>
            <person name="Asamizu S."/>
            <person name="Onaka H."/>
        </authorList>
    </citation>
    <scope>NUCLEOTIDE SEQUENCE</scope>
    <source>
        <strain evidence="6">HEK616</strain>
    </source>
</reference>
<dbReference type="SUPFAM" id="SSF53597">
    <property type="entry name" value="Dihydrofolate reductase-like"/>
    <property type="match status" value="1"/>
</dbReference>
<evidence type="ECO:0000259" key="5">
    <source>
        <dbReference type="Pfam" id="PF01872"/>
    </source>
</evidence>
<dbReference type="Pfam" id="PF01872">
    <property type="entry name" value="RibD_C"/>
    <property type="match status" value="1"/>
</dbReference>
<organism evidence="6 7">
    <name type="scientific">Streptomyces nigrescens</name>
    <dbReference type="NCBI Taxonomy" id="1920"/>
    <lineage>
        <taxon>Bacteria</taxon>
        <taxon>Bacillati</taxon>
        <taxon>Actinomycetota</taxon>
        <taxon>Actinomycetes</taxon>
        <taxon>Kitasatosporales</taxon>
        <taxon>Streptomycetaceae</taxon>
        <taxon>Streptomyces</taxon>
    </lineage>
</organism>
<evidence type="ECO:0000256" key="1">
    <source>
        <dbReference type="ARBA" id="ARBA00005104"/>
    </source>
</evidence>
<feature type="compositionally biased region" description="Basic and acidic residues" evidence="4">
    <location>
        <begin position="337"/>
        <end position="379"/>
    </location>
</feature>
<dbReference type="PANTHER" id="PTHR38011">
    <property type="entry name" value="DIHYDROFOLATE REDUCTASE FAMILY PROTEIN (AFU_ORTHOLOGUE AFUA_8G06820)"/>
    <property type="match status" value="1"/>
</dbReference>
<feature type="domain" description="Bacterial bifunctional deaminase-reductase C-terminal" evidence="5">
    <location>
        <begin position="68"/>
        <end position="235"/>
    </location>
</feature>
<evidence type="ECO:0000256" key="3">
    <source>
        <dbReference type="ARBA" id="ARBA00023002"/>
    </source>
</evidence>
<dbReference type="InterPro" id="IPR024072">
    <property type="entry name" value="DHFR-like_dom_sf"/>
</dbReference>
<accession>A0ABM7ZRJ7</accession>
<protein>
    <recommendedName>
        <fullName evidence="5">Bacterial bifunctional deaminase-reductase C-terminal domain-containing protein</fullName>
    </recommendedName>
</protein>